<feature type="compositionally biased region" description="Basic residues" evidence="5">
    <location>
        <begin position="692"/>
        <end position="705"/>
    </location>
</feature>
<dbReference type="Proteomes" id="UP000036947">
    <property type="component" value="Unassembled WGS sequence"/>
</dbReference>
<dbReference type="AlphaFoldDB" id="A0A0L0N4K7"/>
<evidence type="ECO:0000259" key="6">
    <source>
        <dbReference type="PROSITE" id="PS50865"/>
    </source>
</evidence>
<proteinExistence type="predicted"/>
<dbReference type="OrthoDB" id="5282002at2759"/>
<dbReference type="Pfam" id="PF14737">
    <property type="entry name" value="DUF4470"/>
    <property type="match status" value="1"/>
</dbReference>
<keyword evidence="2 4" id="KW-0863">Zinc-finger</keyword>
<dbReference type="Pfam" id="PF01753">
    <property type="entry name" value="zf-MYND"/>
    <property type="match status" value="1"/>
</dbReference>
<evidence type="ECO:0000313" key="8">
    <source>
        <dbReference type="Proteomes" id="UP000036947"/>
    </source>
</evidence>
<dbReference type="SUPFAM" id="SSF144232">
    <property type="entry name" value="HIT/MYND zinc finger-like"/>
    <property type="match status" value="1"/>
</dbReference>
<evidence type="ECO:0000256" key="1">
    <source>
        <dbReference type="ARBA" id="ARBA00022723"/>
    </source>
</evidence>
<organism evidence="7 8">
    <name type="scientific">Tolypocladium ophioglossoides (strain CBS 100239)</name>
    <name type="common">Snaketongue truffleclub</name>
    <name type="synonym">Elaphocordyceps ophioglossoides</name>
    <dbReference type="NCBI Taxonomy" id="1163406"/>
    <lineage>
        <taxon>Eukaryota</taxon>
        <taxon>Fungi</taxon>
        <taxon>Dikarya</taxon>
        <taxon>Ascomycota</taxon>
        <taxon>Pezizomycotina</taxon>
        <taxon>Sordariomycetes</taxon>
        <taxon>Hypocreomycetidae</taxon>
        <taxon>Hypocreales</taxon>
        <taxon>Ophiocordycipitaceae</taxon>
        <taxon>Tolypocladium</taxon>
    </lineage>
</organism>
<gene>
    <name evidence="7" type="ORF">TOPH_06313</name>
</gene>
<keyword evidence="8" id="KW-1185">Reference proteome</keyword>
<name>A0A0L0N4K7_TOLOC</name>
<dbReference type="PROSITE" id="PS50865">
    <property type="entry name" value="ZF_MYND_2"/>
    <property type="match status" value="1"/>
</dbReference>
<feature type="region of interest" description="Disordered" evidence="5">
    <location>
        <begin position="658"/>
        <end position="705"/>
    </location>
</feature>
<dbReference type="Gene3D" id="6.10.140.2220">
    <property type="match status" value="1"/>
</dbReference>
<evidence type="ECO:0000313" key="7">
    <source>
        <dbReference type="EMBL" id="KND89023.1"/>
    </source>
</evidence>
<protein>
    <recommendedName>
        <fullName evidence="6">MYND-type domain-containing protein</fullName>
    </recommendedName>
</protein>
<dbReference type="STRING" id="1163406.A0A0L0N4K7"/>
<accession>A0A0L0N4K7</accession>
<reference evidence="7 8" key="1">
    <citation type="journal article" date="2015" name="BMC Genomics">
        <title>The genome of the truffle-parasite Tolypocladium ophioglossoides and the evolution of antifungal peptaibiotics.</title>
        <authorList>
            <person name="Quandt C.A."/>
            <person name="Bushley K.E."/>
            <person name="Spatafora J.W."/>
        </authorList>
    </citation>
    <scope>NUCLEOTIDE SEQUENCE [LARGE SCALE GENOMIC DNA]</scope>
    <source>
        <strain evidence="7 8">CBS 100239</strain>
    </source>
</reference>
<dbReference type="InterPro" id="IPR002893">
    <property type="entry name" value="Znf_MYND"/>
</dbReference>
<comment type="caution">
    <text evidence="7">The sequence shown here is derived from an EMBL/GenBank/DDBJ whole genome shotgun (WGS) entry which is preliminary data.</text>
</comment>
<evidence type="ECO:0000256" key="4">
    <source>
        <dbReference type="PROSITE-ProRule" id="PRU00134"/>
    </source>
</evidence>
<evidence type="ECO:0000256" key="2">
    <source>
        <dbReference type="ARBA" id="ARBA00022771"/>
    </source>
</evidence>
<evidence type="ECO:0000256" key="3">
    <source>
        <dbReference type="ARBA" id="ARBA00022833"/>
    </source>
</evidence>
<keyword evidence="1" id="KW-0479">Metal-binding</keyword>
<dbReference type="GO" id="GO:0008270">
    <property type="term" value="F:zinc ion binding"/>
    <property type="evidence" value="ECO:0007669"/>
    <property type="project" value="UniProtKB-KW"/>
</dbReference>
<keyword evidence="3" id="KW-0862">Zinc</keyword>
<sequence length="705" mass="80923">MANDPDIVPTTKPTCAARDAATGRPCHGVPSIPCPKCLLVAYCGHECRERHWAKHKDFCSVYIVPKPQKTDSDMDDEPINISPWSCSAATDVLNLEKNEGRHFDDYLSLLFTGEAGLRHLIYSVDKLPETASPTLCVCINETTHFNLTRTFLALHLLFSHDHDPVLNAEAVIHMWYSARMPKALHNYVNSVARKHVIHTLDDISCYYGGDKLAESQSCRSHTSQENLSMDVELRRAEWMAIKKRLEESKVGFAESVAIRYLDTTRNTEPPQRLFARMTRARSTGLRKWHDDGLLLPYGHPRDGFDTLNSLFFMARSTYPIGATAEPLSEWPMEVLDYDYAAPNDVYGKMFFYLRDLLVRFQRRVAKIPVKLQLTCEPGGNLPEWLPSLRFRREFDRIEVGPFWDQHPFLTLVLFSRLLRHEDENPFATMLALTRDTVTHGMRCMQGDLESEKLDMCRPTDTVLDEYAPPVDSEDDPMKGNVVRRRIGLVLWRNWDKFASRFLSSPAHFGFESLMDPETTVEHRSIIQTGFLGLAVREKQIITRRWPNRLVHSKKDKPSLRDFNRWLSWPAMLPERWLEWKLCGESPEDEWRKWMKIAVSKPRLAVELALQDIVSGQKSDDETEDGFERDMGAVSLKDGGAPDYDPEATIDATVSVLERDLKGDEDDLIKDERKEDEPNKVEPKGVEMVQKGTGKKKSKKSKNKKK</sequence>
<feature type="compositionally biased region" description="Basic and acidic residues" evidence="5">
    <location>
        <begin position="669"/>
        <end position="684"/>
    </location>
</feature>
<dbReference type="EMBL" id="LFRF01000021">
    <property type="protein sequence ID" value="KND89023.1"/>
    <property type="molecule type" value="Genomic_DNA"/>
</dbReference>
<feature type="domain" description="MYND-type" evidence="6">
    <location>
        <begin position="12"/>
        <end position="59"/>
    </location>
</feature>
<dbReference type="InterPro" id="IPR027974">
    <property type="entry name" value="DUF4470"/>
</dbReference>
<evidence type="ECO:0000256" key="5">
    <source>
        <dbReference type="SAM" id="MobiDB-lite"/>
    </source>
</evidence>